<dbReference type="PANTHER" id="PTHR11669:SF8">
    <property type="entry name" value="DNA POLYMERASE III SUBUNIT DELTA"/>
    <property type="match status" value="1"/>
</dbReference>
<sequence>MTASLTALVPPAQAKRALGHEQALALFKQALVDGHLAHGWLLTGREGIGKKTLAYQMARLVLGADDHESPAGRRVSAGAHGDLLELAPAEPKGQGRSGPVIKVDDVRAMRQFLRRTPIEAGWRVVIVDGAEHLNLNAANALLKTLEEPPPRTLILLLTAQPGRLLPTVRSRCRTLALRPLSEQAMATLLPGLDQRLLSLAEGSPGQALAMAAPPSLAALERAEALLDPATWQAGAFDRESWQALATMGKDQAQRQLLWRVLGHHMALRARAAAQAGHLAAAAAMAQKATQLRQLQEDAERYNLDPVQALRQGWATLHS</sequence>
<dbReference type="InterPro" id="IPR050238">
    <property type="entry name" value="DNA_Rep/Repair_Clamp_Loader"/>
</dbReference>
<dbReference type="InterPro" id="IPR003593">
    <property type="entry name" value="AAA+_ATPase"/>
</dbReference>
<dbReference type="KEGG" id="swf:E3E12_00490"/>
<gene>
    <name evidence="2" type="ORF">E3E12_00490</name>
</gene>
<dbReference type="Proteomes" id="UP000318709">
    <property type="component" value="Chromosome"/>
</dbReference>
<dbReference type="EMBL" id="CP038231">
    <property type="protein sequence ID" value="QDH12931.1"/>
    <property type="molecule type" value="Genomic_DNA"/>
</dbReference>
<protein>
    <submittedName>
        <fullName evidence="2">DNA polymerase III subunit delta</fullName>
    </submittedName>
</protein>
<reference evidence="2 3" key="1">
    <citation type="submission" date="2019-03" db="EMBL/GenBank/DDBJ databases">
        <title>The complete genome sequence of Swingsia_sp. F3b2 LMG30590(T).</title>
        <authorList>
            <person name="Chua K.-O."/>
            <person name="Chan K.-G."/>
            <person name="See-Too W.-S."/>
        </authorList>
    </citation>
    <scope>NUCLEOTIDE SEQUENCE [LARGE SCALE GENOMIC DNA]</scope>
    <source>
        <strain evidence="2 3">F3b2</strain>
    </source>
</reference>
<dbReference type="Pfam" id="PF13177">
    <property type="entry name" value="DNA_pol3_delta2"/>
    <property type="match status" value="1"/>
</dbReference>
<organism evidence="2 3">
    <name type="scientific">Formicincola oecophyllae</name>
    <dbReference type="NCBI Taxonomy" id="2558361"/>
    <lineage>
        <taxon>Bacteria</taxon>
        <taxon>Pseudomonadati</taxon>
        <taxon>Pseudomonadota</taxon>
        <taxon>Alphaproteobacteria</taxon>
        <taxon>Acetobacterales</taxon>
        <taxon>Acetobacteraceae</taxon>
        <taxon>Formicincola</taxon>
    </lineage>
</organism>
<evidence type="ECO:0000313" key="3">
    <source>
        <dbReference type="Proteomes" id="UP000318709"/>
    </source>
</evidence>
<dbReference type="InterPro" id="IPR027417">
    <property type="entry name" value="P-loop_NTPase"/>
</dbReference>
<evidence type="ECO:0000313" key="2">
    <source>
        <dbReference type="EMBL" id="QDH12931.1"/>
    </source>
</evidence>
<dbReference type="RefSeq" id="WP_141442574.1">
    <property type="nucleotide sequence ID" value="NZ_CP038231.1"/>
</dbReference>
<dbReference type="Gene3D" id="3.40.50.300">
    <property type="entry name" value="P-loop containing nucleotide triphosphate hydrolases"/>
    <property type="match status" value="1"/>
</dbReference>
<feature type="domain" description="AAA+ ATPase" evidence="1">
    <location>
        <begin position="36"/>
        <end position="180"/>
    </location>
</feature>
<proteinExistence type="predicted"/>
<dbReference type="SUPFAM" id="SSF52540">
    <property type="entry name" value="P-loop containing nucleoside triphosphate hydrolases"/>
    <property type="match status" value="1"/>
</dbReference>
<dbReference type="GO" id="GO:0009360">
    <property type="term" value="C:DNA polymerase III complex"/>
    <property type="evidence" value="ECO:0007669"/>
    <property type="project" value="TreeGrafter"/>
</dbReference>
<dbReference type="GO" id="GO:0006261">
    <property type="term" value="P:DNA-templated DNA replication"/>
    <property type="evidence" value="ECO:0007669"/>
    <property type="project" value="TreeGrafter"/>
</dbReference>
<name>A0A4Y6U978_9PROT</name>
<dbReference type="SMART" id="SM00382">
    <property type="entry name" value="AAA"/>
    <property type="match status" value="1"/>
</dbReference>
<accession>A0A4Y6U978</accession>
<evidence type="ECO:0000259" key="1">
    <source>
        <dbReference type="SMART" id="SM00382"/>
    </source>
</evidence>
<dbReference type="PANTHER" id="PTHR11669">
    <property type="entry name" value="REPLICATION FACTOR C / DNA POLYMERASE III GAMMA-TAU SUBUNIT"/>
    <property type="match status" value="1"/>
</dbReference>
<dbReference type="AlphaFoldDB" id="A0A4Y6U978"/>
<keyword evidence="3" id="KW-1185">Reference proteome</keyword>
<dbReference type="OrthoDB" id="9811073at2"/>